<dbReference type="InterPro" id="IPR029052">
    <property type="entry name" value="Metallo-depent_PP-like"/>
</dbReference>
<organism evidence="2 3">
    <name type="scientific">Chengkuizengella marina</name>
    <dbReference type="NCBI Taxonomy" id="2507566"/>
    <lineage>
        <taxon>Bacteria</taxon>
        <taxon>Bacillati</taxon>
        <taxon>Bacillota</taxon>
        <taxon>Bacilli</taxon>
        <taxon>Bacillales</taxon>
        <taxon>Paenibacillaceae</taxon>
        <taxon>Chengkuizengella</taxon>
    </lineage>
</organism>
<dbReference type="GO" id="GO:0008803">
    <property type="term" value="F:bis(5'-nucleosyl)-tetraphosphatase (symmetrical) activity"/>
    <property type="evidence" value="ECO:0007669"/>
    <property type="project" value="TreeGrafter"/>
</dbReference>
<dbReference type="GO" id="GO:0016791">
    <property type="term" value="F:phosphatase activity"/>
    <property type="evidence" value="ECO:0007669"/>
    <property type="project" value="TreeGrafter"/>
</dbReference>
<evidence type="ECO:0000259" key="1">
    <source>
        <dbReference type="Pfam" id="PF00149"/>
    </source>
</evidence>
<dbReference type="GO" id="GO:0005737">
    <property type="term" value="C:cytoplasm"/>
    <property type="evidence" value="ECO:0007669"/>
    <property type="project" value="TreeGrafter"/>
</dbReference>
<reference evidence="2 3" key="1">
    <citation type="submission" date="2019-01" db="EMBL/GenBank/DDBJ databases">
        <title>Chengkuizengella sp. nov., isolated from deep-sea sediment of East Pacific Ocean.</title>
        <authorList>
            <person name="Yang J."/>
            <person name="Lai Q."/>
            <person name="Shao Z."/>
        </authorList>
    </citation>
    <scope>NUCLEOTIDE SEQUENCE [LARGE SCALE GENOMIC DNA]</scope>
    <source>
        <strain evidence="2 3">YPA3-1-1</strain>
    </source>
</reference>
<dbReference type="PANTHER" id="PTHR42850">
    <property type="entry name" value="METALLOPHOSPHOESTERASE"/>
    <property type="match status" value="1"/>
</dbReference>
<dbReference type="Proteomes" id="UP000448943">
    <property type="component" value="Unassembled WGS sequence"/>
</dbReference>
<dbReference type="InterPro" id="IPR050126">
    <property type="entry name" value="Ap4A_hydrolase"/>
</dbReference>
<dbReference type="InterPro" id="IPR004843">
    <property type="entry name" value="Calcineurin-like_PHP"/>
</dbReference>
<evidence type="ECO:0000313" key="3">
    <source>
        <dbReference type="Proteomes" id="UP000448943"/>
    </source>
</evidence>
<dbReference type="Pfam" id="PF00149">
    <property type="entry name" value="Metallophos"/>
    <property type="match status" value="1"/>
</dbReference>
<proteinExistence type="predicted"/>
<dbReference type="Gene3D" id="3.60.21.10">
    <property type="match status" value="1"/>
</dbReference>
<name>A0A6N9PZV0_9BACL</name>
<protein>
    <submittedName>
        <fullName evidence="2">Serine/threonine protein phosphatase</fullName>
    </submittedName>
</protein>
<dbReference type="CDD" id="cd00144">
    <property type="entry name" value="MPP_PPP_family"/>
    <property type="match status" value="1"/>
</dbReference>
<dbReference type="GO" id="GO:0110154">
    <property type="term" value="P:RNA decapping"/>
    <property type="evidence" value="ECO:0007669"/>
    <property type="project" value="TreeGrafter"/>
</dbReference>
<dbReference type="RefSeq" id="WP_160644408.1">
    <property type="nucleotide sequence ID" value="NZ_SIJB01000007.1"/>
</dbReference>
<evidence type="ECO:0000313" key="2">
    <source>
        <dbReference type="EMBL" id="NBI27953.1"/>
    </source>
</evidence>
<dbReference type="SUPFAM" id="SSF56300">
    <property type="entry name" value="Metallo-dependent phosphatases"/>
    <property type="match status" value="1"/>
</dbReference>
<keyword evidence="3" id="KW-1185">Reference proteome</keyword>
<dbReference type="OrthoDB" id="384253at2"/>
<comment type="caution">
    <text evidence="2">The sequence shown here is derived from an EMBL/GenBank/DDBJ whole genome shotgun (WGS) entry which is preliminary data.</text>
</comment>
<accession>A0A6N9PZV0</accession>
<gene>
    <name evidence="2" type="ORF">ERL59_03130</name>
</gene>
<dbReference type="EMBL" id="SIJB01000007">
    <property type="protein sequence ID" value="NBI27953.1"/>
    <property type="molecule type" value="Genomic_DNA"/>
</dbReference>
<feature type="domain" description="Calcineurin-like phosphoesterase" evidence="1">
    <location>
        <begin position="3"/>
        <end position="194"/>
    </location>
</feature>
<sequence>MKRILAISDIHGCYDEFNKLLTLVKFDPQNDRLFLLGDYCDRGEQTKEVIEKVMHLNKESNVTCLKGNHDQMLLDWLLLDDPKKFAHYFRNGGEYTVYSYCGLEWFELGHTHEEAKQYILENYPEHIKFLSSLPLHHETESHIFVHAGVSPESENHNWKDQQMETFIWIRDEFIKNPVKLDKTIVFGHTPLTYIHECDDIWFGDGKIGIDGSCCYGSQLNCLEINNDGYKTYSVLREDKKI</sequence>
<dbReference type="AlphaFoldDB" id="A0A6N9PZV0"/>
<dbReference type="PANTHER" id="PTHR42850:SF4">
    <property type="entry name" value="ZINC-DEPENDENT ENDOPOLYPHOSPHATASE"/>
    <property type="match status" value="1"/>
</dbReference>